<evidence type="ECO:0000313" key="1">
    <source>
        <dbReference type="EMBL" id="EAR10011.1"/>
    </source>
</evidence>
<dbReference type="EMBL" id="AAOE01000006">
    <property type="protein sequence ID" value="EAR10011.1"/>
    <property type="molecule type" value="Genomic_DNA"/>
</dbReference>
<organism evidence="1 2">
    <name type="scientific">Reinekea blandensis MED297</name>
    <dbReference type="NCBI Taxonomy" id="314283"/>
    <lineage>
        <taxon>Bacteria</taxon>
        <taxon>Pseudomonadati</taxon>
        <taxon>Pseudomonadota</taxon>
        <taxon>Gammaproteobacteria</taxon>
        <taxon>Oceanospirillales</taxon>
        <taxon>Saccharospirillaceae</taxon>
        <taxon>Reinekea</taxon>
    </lineage>
</organism>
<gene>
    <name evidence="1" type="ORF">MED297_07981</name>
</gene>
<proteinExistence type="predicted"/>
<comment type="caution">
    <text evidence="1">The sequence shown here is derived from an EMBL/GenBank/DDBJ whole genome shotgun (WGS) entry which is preliminary data.</text>
</comment>
<dbReference type="Proteomes" id="UP000005953">
    <property type="component" value="Unassembled WGS sequence"/>
</dbReference>
<dbReference type="STRING" id="314283.MED297_07981"/>
<sequence>MVNMKRKSNGGGASLWLFRQFHSVLRNLSMVNPLFMSMMQKEGLLVIVYVLSVECL</sequence>
<evidence type="ECO:0000313" key="2">
    <source>
        <dbReference type="Proteomes" id="UP000005953"/>
    </source>
</evidence>
<protein>
    <submittedName>
        <fullName evidence="1">Uncharacterized protein</fullName>
    </submittedName>
</protein>
<name>A4BCS9_9GAMM</name>
<accession>A4BCS9</accession>
<dbReference type="AlphaFoldDB" id="A4BCS9"/>
<keyword evidence="2" id="KW-1185">Reference proteome</keyword>
<reference evidence="1 2" key="1">
    <citation type="submission" date="2006-02" db="EMBL/GenBank/DDBJ databases">
        <authorList>
            <person name="Pinhassi J."/>
            <person name="Pedros-Alio C."/>
            <person name="Ferriera S."/>
            <person name="Johnson J."/>
            <person name="Kravitz S."/>
            <person name="Halpern A."/>
            <person name="Remington K."/>
            <person name="Beeson K."/>
            <person name="Tran B."/>
            <person name="Rogers Y.-H."/>
            <person name="Friedman R."/>
            <person name="Venter J.C."/>
        </authorList>
    </citation>
    <scope>NUCLEOTIDE SEQUENCE [LARGE SCALE GENOMIC DNA]</scope>
    <source>
        <strain evidence="1 2">MED297</strain>
    </source>
</reference>
<dbReference type="HOGENOM" id="CLU_3011106_0_0_6"/>